<dbReference type="Proteomes" id="UP001253439">
    <property type="component" value="Unassembled WGS sequence"/>
</dbReference>
<keyword evidence="3" id="KW-1185">Reference proteome</keyword>
<feature type="transmembrane region" description="Helical" evidence="1">
    <location>
        <begin position="91"/>
        <end position="117"/>
    </location>
</feature>
<dbReference type="AlphaFoldDB" id="A0AAE4JH50"/>
<keyword evidence="1" id="KW-0472">Membrane</keyword>
<dbReference type="RefSeq" id="WP_310896772.1">
    <property type="nucleotide sequence ID" value="NZ_JAMQOM010000004.1"/>
</dbReference>
<keyword evidence="1" id="KW-1133">Transmembrane helix</keyword>
<accession>A0AAE4JH50</accession>
<keyword evidence="1" id="KW-0812">Transmembrane</keyword>
<evidence type="ECO:0000313" key="2">
    <source>
        <dbReference type="EMBL" id="MDS0222153.1"/>
    </source>
</evidence>
<feature type="transmembrane region" description="Helical" evidence="1">
    <location>
        <begin position="123"/>
        <end position="143"/>
    </location>
</feature>
<comment type="caution">
    <text evidence="2">The sequence shown here is derived from an EMBL/GenBank/DDBJ whole genome shotgun (WGS) entry which is preliminary data.</text>
</comment>
<evidence type="ECO:0000313" key="3">
    <source>
        <dbReference type="Proteomes" id="UP001253439"/>
    </source>
</evidence>
<name>A0AAE4JH50_9EURY</name>
<sequence length="158" mass="16240">MSPSIRSLTKDVAALVSSLVLLGPLAFGLLVGAGATMAEIAGLAVPGLVATAGIAGAVLLSLWLALEGAMVQRHGLNVIDRGGPVQRTARYLLVTVTTLAGLVVSVRFLALSLPWAVETQNTPAQLLGGLLVVALIATLYRTLTAARDGYLQSGEQQQ</sequence>
<feature type="transmembrane region" description="Helical" evidence="1">
    <location>
        <begin position="48"/>
        <end position="70"/>
    </location>
</feature>
<reference evidence="2 3" key="1">
    <citation type="submission" date="2022-06" db="EMBL/GenBank/DDBJ databases">
        <title>Haloarcula sp. a new haloarchaeum isolate from saline soil.</title>
        <authorList>
            <person name="Strakova D."/>
            <person name="Galisteo C."/>
            <person name="Sanchez-Porro C."/>
            <person name="Ventosa A."/>
        </authorList>
    </citation>
    <scope>NUCLEOTIDE SEQUENCE [LARGE SCALE GENOMIC DNA]</scope>
    <source>
        <strain evidence="2 3">S1AR25-5A</strain>
    </source>
</reference>
<dbReference type="EMBL" id="JAMQOM010000004">
    <property type="protein sequence ID" value="MDS0222153.1"/>
    <property type="molecule type" value="Genomic_DNA"/>
</dbReference>
<proteinExistence type="predicted"/>
<organism evidence="2 3">
    <name type="scientific">Haloarcula terrestris</name>
    <dbReference type="NCBI Taxonomy" id="2950533"/>
    <lineage>
        <taxon>Archaea</taxon>
        <taxon>Methanobacteriati</taxon>
        <taxon>Methanobacteriota</taxon>
        <taxon>Stenosarchaea group</taxon>
        <taxon>Halobacteria</taxon>
        <taxon>Halobacteriales</taxon>
        <taxon>Haloarculaceae</taxon>
        <taxon>Haloarcula</taxon>
    </lineage>
</organism>
<protein>
    <recommendedName>
        <fullName evidence="4">DUF2975 domain-containing protein</fullName>
    </recommendedName>
</protein>
<evidence type="ECO:0000256" key="1">
    <source>
        <dbReference type="SAM" id="Phobius"/>
    </source>
</evidence>
<gene>
    <name evidence="2" type="ORF">NDI54_12415</name>
</gene>
<evidence type="ECO:0008006" key="4">
    <source>
        <dbReference type="Google" id="ProtNLM"/>
    </source>
</evidence>